<reference evidence="1 2" key="1">
    <citation type="submission" date="2023-03" db="EMBL/GenBank/DDBJ databases">
        <title>High recombination rates correlate with genetic variation in Cardiocondyla obscurior ants.</title>
        <authorList>
            <person name="Errbii M."/>
        </authorList>
    </citation>
    <scope>NUCLEOTIDE SEQUENCE [LARGE SCALE GENOMIC DNA]</scope>
    <source>
        <strain evidence="1">Alpha-2009</strain>
        <tissue evidence="1">Whole body</tissue>
    </source>
</reference>
<evidence type="ECO:0000313" key="2">
    <source>
        <dbReference type="Proteomes" id="UP001430953"/>
    </source>
</evidence>
<gene>
    <name evidence="1" type="ORF">PUN28_010422</name>
</gene>
<dbReference type="Proteomes" id="UP001430953">
    <property type="component" value="Unassembled WGS sequence"/>
</dbReference>
<accession>A0AAW2FR59</accession>
<keyword evidence="2" id="KW-1185">Reference proteome</keyword>
<dbReference type="EMBL" id="JADYXP020000009">
    <property type="protein sequence ID" value="KAL0117604.1"/>
    <property type="molecule type" value="Genomic_DNA"/>
</dbReference>
<organism evidence="1 2">
    <name type="scientific">Cardiocondyla obscurior</name>
    <dbReference type="NCBI Taxonomy" id="286306"/>
    <lineage>
        <taxon>Eukaryota</taxon>
        <taxon>Metazoa</taxon>
        <taxon>Ecdysozoa</taxon>
        <taxon>Arthropoda</taxon>
        <taxon>Hexapoda</taxon>
        <taxon>Insecta</taxon>
        <taxon>Pterygota</taxon>
        <taxon>Neoptera</taxon>
        <taxon>Endopterygota</taxon>
        <taxon>Hymenoptera</taxon>
        <taxon>Apocrita</taxon>
        <taxon>Aculeata</taxon>
        <taxon>Formicoidea</taxon>
        <taxon>Formicidae</taxon>
        <taxon>Myrmicinae</taxon>
        <taxon>Cardiocondyla</taxon>
    </lineage>
</organism>
<name>A0AAW2FR59_9HYME</name>
<sequence>MKPVFLAAVINSIRTVASSSVDSRLSLKYRAFVNAQKEERHPKLRGGSGSGRASCFGRATFGVGIT</sequence>
<dbReference type="AlphaFoldDB" id="A0AAW2FR59"/>
<proteinExistence type="predicted"/>
<evidence type="ECO:0000313" key="1">
    <source>
        <dbReference type="EMBL" id="KAL0117604.1"/>
    </source>
</evidence>
<protein>
    <recommendedName>
        <fullName evidence="3">Secreted protein</fullName>
    </recommendedName>
</protein>
<evidence type="ECO:0008006" key="3">
    <source>
        <dbReference type="Google" id="ProtNLM"/>
    </source>
</evidence>
<comment type="caution">
    <text evidence="1">The sequence shown here is derived from an EMBL/GenBank/DDBJ whole genome shotgun (WGS) entry which is preliminary data.</text>
</comment>